<accession>A0ABZ1WDP6</accession>
<keyword evidence="2" id="KW-1185">Reference proteome</keyword>
<gene>
    <name evidence="1" type="ORF">OG469_27400</name>
</gene>
<dbReference type="EMBL" id="CP108482">
    <property type="protein sequence ID" value="WUS58902.1"/>
    <property type="molecule type" value="Genomic_DNA"/>
</dbReference>
<dbReference type="Proteomes" id="UP001432014">
    <property type="component" value="Chromosome"/>
</dbReference>
<evidence type="ECO:0008006" key="3">
    <source>
        <dbReference type="Google" id="ProtNLM"/>
    </source>
</evidence>
<protein>
    <recommendedName>
        <fullName evidence="3">HTH HARE-type domain-containing protein</fullName>
    </recommendedName>
</protein>
<evidence type="ECO:0000313" key="1">
    <source>
        <dbReference type="EMBL" id="WUS58902.1"/>
    </source>
</evidence>
<sequence length="128" mass="14364">MKKTDAGYPDALAATVRILRAWAAEGPPATPKTYTDLSSALRERNFRDVPPHGGIMPHLLEDASLWENEDRRRPMLSVLVTSKELGMPSIGFFELAARPPFSRPLRGAELWERERDAVHAEFARPGRT</sequence>
<reference evidence="1 2" key="1">
    <citation type="submission" date="2022-10" db="EMBL/GenBank/DDBJ databases">
        <title>The complete genomes of actinobacterial strains from the NBC collection.</title>
        <authorList>
            <person name="Joergensen T.S."/>
            <person name="Alvarez Arevalo M."/>
            <person name="Sterndorff E.B."/>
            <person name="Faurdal D."/>
            <person name="Vuksanovic O."/>
            <person name="Mourched A.-S."/>
            <person name="Charusanti P."/>
            <person name="Shaw S."/>
            <person name="Blin K."/>
            <person name="Weber T."/>
        </authorList>
    </citation>
    <scope>NUCLEOTIDE SEQUENCE [LARGE SCALE GENOMIC DNA]</scope>
    <source>
        <strain evidence="1 2">NBC_01247</strain>
    </source>
</reference>
<organism evidence="1 2">
    <name type="scientific">Kitasatospora herbaricolor</name>
    <dbReference type="NCBI Taxonomy" id="68217"/>
    <lineage>
        <taxon>Bacteria</taxon>
        <taxon>Bacillati</taxon>
        <taxon>Actinomycetota</taxon>
        <taxon>Actinomycetes</taxon>
        <taxon>Kitasatosporales</taxon>
        <taxon>Streptomycetaceae</taxon>
        <taxon>Kitasatospora</taxon>
    </lineage>
</organism>
<dbReference type="RefSeq" id="WP_329494937.1">
    <property type="nucleotide sequence ID" value="NZ_CP108460.1"/>
</dbReference>
<name>A0ABZ1WDP6_9ACTN</name>
<evidence type="ECO:0000313" key="2">
    <source>
        <dbReference type="Proteomes" id="UP001432014"/>
    </source>
</evidence>
<proteinExistence type="predicted"/>